<organism evidence="5 6">
    <name type="scientific">Trema orientale</name>
    <name type="common">Charcoal tree</name>
    <name type="synonym">Celtis orientalis</name>
    <dbReference type="NCBI Taxonomy" id="63057"/>
    <lineage>
        <taxon>Eukaryota</taxon>
        <taxon>Viridiplantae</taxon>
        <taxon>Streptophyta</taxon>
        <taxon>Embryophyta</taxon>
        <taxon>Tracheophyta</taxon>
        <taxon>Spermatophyta</taxon>
        <taxon>Magnoliopsida</taxon>
        <taxon>eudicotyledons</taxon>
        <taxon>Gunneridae</taxon>
        <taxon>Pentapetalae</taxon>
        <taxon>rosids</taxon>
        <taxon>fabids</taxon>
        <taxon>Rosales</taxon>
        <taxon>Cannabaceae</taxon>
        <taxon>Trema</taxon>
    </lineage>
</organism>
<dbReference type="PANTHER" id="PTHR46288:SF27">
    <property type="entry name" value="CYSTEINE_HISTIDINE-RICH C1 DOMAIN FAMILY PROTEIN"/>
    <property type="match status" value="1"/>
</dbReference>
<dbReference type="PROSITE" id="PS00479">
    <property type="entry name" value="ZF_DAG_PE_1"/>
    <property type="match status" value="1"/>
</dbReference>
<dbReference type="FunCoup" id="A0A2P5F4E2">
    <property type="interactions" value="34"/>
</dbReference>
<protein>
    <submittedName>
        <fullName evidence="5">Protein kinase C-like phorbol ester/diacylglycerol-binding domain containing protein</fullName>
    </submittedName>
</protein>
<dbReference type="GO" id="GO:0016301">
    <property type="term" value="F:kinase activity"/>
    <property type="evidence" value="ECO:0007669"/>
    <property type="project" value="UniProtKB-KW"/>
</dbReference>
<dbReference type="EMBL" id="JXTC01000063">
    <property type="protein sequence ID" value="PON92655.1"/>
    <property type="molecule type" value="Genomic_DNA"/>
</dbReference>
<dbReference type="InterPro" id="IPR004146">
    <property type="entry name" value="DC1"/>
</dbReference>
<evidence type="ECO:0000313" key="6">
    <source>
        <dbReference type="Proteomes" id="UP000237000"/>
    </source>
</evidence>
<dbReference type="STRING" id="63057.A0A2P5F4E2"/>
<keyword evidence="5" id="KW-0808">Transferase</keyword>
<evidence type="ECO:0000256" key="3">
    <source>
        <dbReference type="ARBA" id="ARBA00022833"/>
    </source>
</evidence>
<keyword evidence="5" id="KW-0418">Kinase</keyword>
<evidence type="ECO:0000313" key="5">
    <source>
        <dbReference type="EMBL" id="PON92655.1"/>
    </source>
</evidence>
<keyword evidence="6" id="KW-1185">Reference proteome</keyword>
<dbReference type="InterPro" id="IPR002219">
    <property type="entry name" value="PKC_DAG/PE"/>
</dbReference>
<dbReference type="SUPFAM" id="SSF57889">
    <property type="entry name" value="Cysteine-rich domain"/>
    <property type="match status" value="4"/>
</dbReference>
<keyword evidence="3" id="KW-0862">Zinc</keyword>
<reference evidence="6" key="1">
    <citation type="submission" date="2016-06" db="EMBL/GenBank/DDBJ databases">
        <title>Parallel loss of symbiosis genes in relatives of nitrogen-fixing non-legume Parasponia.</title>
        <authorList>
            <person name="Van Velzen R."/>
            <person name="Holmer R."/>
            <person name="Bu F."/>
            <person name="Rutten L."/>
            <person name="Van Zeijl A."/>
            <person name="Liu W."/>
            <person name="Santuari L."/>
            <person name="Cao Q."/>
            <person name="Sharma T."/>
            <person name="Shen D."/>
            <person name="Roswanjaya Y."/>
            <person name="Wardhani T."/>
            <person name="Kalhor M.S."/>
            <person name="Jansen J."/>
            <person name="Van den Hoogen J."/>
            <person name="Gungor B."/>
            <person name="Hartog M."/>
            <person name="Hontelez J."/>
            <person name="Verver J."/>
            <person name="Yang W.-C."/>
            <person name="Schijlen E."/>
            <person name="Repin R."/>
            <person name="Schilthuizen M."/>
            <person name="Schranz E."/>
            <person name="Heidstra R."/>
            <person name="Miyata K."/>
            <person name="Fedorova E."/>
            <person name="Kohlen W."/>
            <person name="Bisseling T."/>
            <person name="Smit S."/>
            <person name="Geurts R."/>
        </authorList>
    </citation>
    <scope>NUCLEOTIDE SEQUENCE [LARGE SCALE GENOMIC DNA]</scope>
    <source>
        <strain evidence="6">cv. RG33-2</strain>
    </source>
</reference>
<keyword evidence="2" id="KW-0677">Repeat</keyword>
<feature type="domain" description="Phorbol-ester/DAG-type" evidence="4">
    <location>
        <begin position="32"/>
        <end position="80"/>
    </location>
</feature>
<proteinExistence type="predicted"/>
<dbReference type="Proteomes" id="UP000237000">
    <property type="component" value="Unassembled WGS sequence"/>
</dbReference>
<evidence type="ECO:0000256" key="1">
    <source>
        <dbReference type="ARBA" id="ARBA00022723"/>
    </source>
</evidence>
<dbReference type="PANTHER" id="PTHR46288">
    <property type="entry name" value="PHORBOL-ESTER/DAG-TYPE DOMAIN-CONTAINING PROTEIN"/>
    <property type="match status" value="1"/>
</dbReference>
<evidence type="ECO:0000259" key="4">
    <source>
        <dbReference type="PROSITE" id="PS00479"/>
    </source>
</evidence>
<sequence>METYDEQSSSENSYIKAFEQHPHFNHPFHPAHPLIRQSSLKKYWCASCHKCFENEHYYHCSECRFTMDLKCVFMDPIEVCEGQPHIQHVSHQHPMLLVKISPNDQVVCFACQSPCLSTTPVYACAACNYFLHKRCGELPLYDMMLRDFSPPDDSIPGLLINHEKQASCGCCGRNNACFLIWRDKFLLPKLIDQYVPPRVPQLLKEYVPKRLNKFLSELLNQYRPNLTLSMLSTNKHADHPEDLQCRLCHVRFKSGVVFCYECTACGFVIDVECALTPAVILEGEEYYRHFNHPHPMICLTFLENDDGDEEVDEYCSACDSPCSGLVYSCTKCKFFLHKSCALLPLMLVTHPLHKHSLLTQLPYTKLSTEKLFCSVCYKKDCGILFECTFVTEGHFSQERRCELVICGRCISRSPNIKYEGHEQHLLCLVDNVHDKYLECKAYDGYCKLPATSDELCSTESAMFRCIDCDFNVHFLCGPLPRIIKYKYHIHSLILVDSVIDEVDSKDDKEDDLDEYYCDICERKRDPHICGYYCQECKYFAHVHCLKSEVITVLKGDLRNVELKTVKIHNNRHSSTLRLDDILRYMVHKTFARILQLFLRRRGDVSTNSPSTLEMKSITFCFLCRVLDSMRRTRIRDVTIDHLKEWYFYLKWAQNRGFEIQFMFDHLRDVVRSFVALQATEASCTVRDIKNVIAYDIQWLQEELASSLRSLSDINLVKCGDFIFKCLSVALELGLDNHVADTLF</sequence>
<gene>
    <name evidence="5" type="ORF">TorRG33x02_115150</name>
</gene>
<accession>A0A2P5F4E2</accession>
<dbReference type="InterPro" id="IPR046349">
    <property type="entry name" value="C1-like_sf"/>
</dbReference>
<dbReference type="OrthoDB" id="1884766at2759"/>
<evidence type="ECO:0000256" key="2">
    <source>
        <dbReference type="ARBA" id="ARBA00022737"/>
    </source>
</evidence>
<dbReference type="Pfam" id="PF03107">
    <property type="entry name" value="C1_2"/>
    <property type="match status" value="3"/>
</dbReference>
<dbReference type="InParanoid" id="A0A2P5F4E2"/>
<comment type="caution">
    <text evidence="5">The sequence shown here is derived from an EMBL/GenBank/DDBJ whole genome shotgun (WGS) entry which is preliminary data.</text>
</comment>
<dbReference type="GO" id="GO:0046872">
    <property type="term" value="F:metal ion binding"/>
    <property type="evidence" value="ECO:0007669"/>
    <property type="project" value="UniProtKB-KW"/>
</dbReference>
<keyword evidence="1" id="KW-0479">Metal-binding</keyword>
<dbReference type="AlphaFoldDB" id="A0A2P5F4E2"/>
<name>A0A2P5F4E2_TREOI</name>